<keyword evidence="5" id="KW-1185">Reference proteome</keyword>
<gene>
    <name evidence="4" type="ORF">DLJ53_08955</name>
</gene>
<dbReference type="GO" id="GO:0015225">
    <property type="term" value="F:biotin transmembrane transporter activity"/>
    <property type="evidence" value="ECO:0007669"/>
    <property type="project" value="UniProtKB-UniRule"/>
</dbReference>
<comment type="subcellular location">
    <subcellularLocation>
        <location evidence="2">Cell membrane</location>
        <topology evidence="2">Multi-pass membrane protein</topology>
    </subcellularLocation>
</comment>
<feature type="transmembrane region" description="Helical" evidence="3">
    <location>
        <begin position="180"/>
        <end position="198"/>
    </location>
</feature>
<keyword evidence="2 3" id="KW-0472">Membrane</keyword>
<dbReference type="EMBL" id="QHHQ01000002">
    <property type="protein sequence ID" value="RAI01546.1"/>
    <property type="molecule type" value="Genomic_DNA"/>
</dbReference>
<comment type="similarity">
    <text evidence="1 2">Belongs to the BioY family.</text>
</comment>
<feature type="transmembrane region" description="Helical" evidence="3">
    <location>
        <begin position="57"/>
        <end position="81"/>
    </location>
</feature>
<dbReference type="RefSeq" id="WP_111344459.1">
    <property type="nucleotide sequence ID" value="NZ_QHHQ01000002.1"/>
</dbReference>
<feature type="transmembrane region" description="Helical" evidence="3">
    <location>
        <begin position="136"/>
        <end position="160"/>
    </location>
</feature>
<dbReference type="Pfam" id="PF02632">
    <property type="entry name" value="BioY"/>
    <property type="match status" value="1"/>
</dbReference>
<evidence type="ECO:0000313" key="4">
    <source>
        <dbReference type="EMBL" id="RAI01546.1"/>
    </source>
</evidence>
<feature type="transmembrane region" description="Helical" evidence="3">
    <location>
        <begin position="27"/>
        <end position="45"/>
    </location>
</feature>
<reference evidence="4 5" key="1">
    <citation type="submission" date="2018-05" db="EMBL/GenBank/DDBJ databases">
        <title>Acuticoccus sediminis sp. nov., isolated from deep-sea sediment of Indian Ocean.</title>
        <authorList>
            <person name="Liu X."/>
            <person name="Lai Q."/>
            <person name="Du Y."/>
            <person name="Sun F."/>
            <person name="Zhang X."/>
            <person name="Wang S."/>
            <person name="Shao Z."/>
        </authorList>
    </citation>
    <scope>NUCLEOTIDE SEQUENCE [LARGE SCALE GENOMIC DNA]</scope>
    <source>
        <strain evidence="4 5">PTG4-2</strain>
    </source>
</reference>
<name>A0A8B2NNS3_9HYPH</name>
<dbReference type="Gene3D" id="1.10.1760.20">
    <property type="match status" value="1"/>
</dbReference>
<protein>
    <recommendedName>
        <fullName evidence="2">Biotin transporter</fullName>
    </recommendedName>
</protein>
<dbReference type="PANTHER" id="PTHR34295:SF1">
    <property type="entry name" value="BIOTIN TRANSPORTER BIOY"/>
    <property type="match status" value="1"/>
</dbReference>
<accession>A0A8B2NNS3</accession>
<dbReference type="PANTHER" id="PTHR34295">
    <property type="entry name" value="BIOTIN TRANSPORTER BIOY"/>
    <property type="match status" value="1"/>
</dbReference>
<proteinExistence type="inferred from homology"/>
<dbReference type="Proteomes" id="UP000249590">
    <property type="component" value="Unassembled WGS sequence"/>
</dbReference>
<sequence length="202" mass="20525">MTTPTPNSVLTEAIGPNSGAALRAKELLLIVAGVAALAITAKMRVPMWPVPITMQTFTVFVIGAAYGARLGVGTVLAYLALGALGADVFTGSSATVGGLSYMAGPTGGYLAGFVVATAVVGALARRGWDRSVWRMAVAVALGTATVYALGLGWMSVLFAGDKGMAWVLQYGMVNFLPGDALKLALAATAVPAVVHLVGSRRA</sequence>
<dbReference type="InterPro" id="IPR003784">
    <property type="entry name" value="BioY"/>
</dbReference>
<evidence type="ECO:0000256" key="1">
    <source>
        <dbReference type="ARBA" id="ARBA00010692"/>
    </source>
</evidence>
<keyword evidence="3" id="KW-0812">Transmembrane</keyword>
<organism evidence="4 5">
    <name type="scientific">Acuticoccus sediminis</name>
    <dbReference type="NCBI Taxonomy" id="2184697"/>
    <lineage>
        <taxon>Bacteria</taxon>
        <taxon>Pseudomonadati</taxon>
        <taxon>Pseudomonadota</taxon>
        <taxon>Alphaproteobacteria</taxon>
        <taxon>Hyphomicrobiales</taxon>
        <taxon>Amorphaceae</taxon>
        <taxon>Acuticoccus</taxon>
    </lineage>
</organism>
<dbReference type="OrthoDB" id="9803495at2"/>
<dbReference type="PIRSF" id="PIRSF016661">
    <property type="entry name" value="BioY"/>
    <property type="match status" value="1"/>
</dbReference>
<evidence type="ECO:0000256" key="3">
    <source>
        <dbReference type="SAM" id="Phobius"/>
    </source>
</evidence>
<evidence type="ECO:0000313" key="5">
    <source>
        <dbReference type="Proteomes" id="UP000249590"/>
    </source>
</evidence>
<feature type="transmembrane region" description="Helical" evidence="3">
    <location>
        <begin position="101"/>
        <end position="124"/>
    </location>
</feature>
<dbReference type="GO" id="GO:0005886">
    <property type="term" value="C:plasma membrane"/>
    <property type="evidence" value="ECO:0007669"/>
    <property type="project" value="UniProtKB-SubCell"/>
</dbReference>
<dbReference type="AlphaFoldDB" id="A0A8B2NNS3"/>
<keyword evidence="2" id="KW-0813">Transport</keyword>
<keyword evidence="3" id="KW-1133">Transmembrane helix</keyword>
<keyword evidence="2" id="KW-1003">Cell membrane</keyword>
<comment type="caution">
    <text evidence="4">The sequence shown here is derived from an EMBL/GenBank/DDBJ whole genome shotgun (WGS) entry which is preliminary data.</text>
</comment>
<evidence type="ECO:0000256" key="2">
    <source>
        <dbReference type="PIRNR" id="PIRNR016661"/>
    </source>
</evidence>